<dbReference type="PANTHER" id="PTHR17901">
    <property type="entry name" value="MAGNESIUM-DEPENDENT PHOSPHATASE 1 MDP1"/>
    <property type="match status" value="1"/>
</dbReference>
<dbReference type="Pfam" id="PF12689">
    <property type="entry name" value="Acid_PPase"/>
    <property type="match status" value="1"/>
</dbReference>
<dbReference type="SFLD" id="SFLDG01129">
    <property type="entry name" value="C1.5:_HAD__Beta-PGM__Phosphata"/>
    <property type="match status" value="1"/>
</dbReference>
<dbReference type="InterPro" id="IPR010033">
    <property type="entry name" value="HAD_SF_ppase_IIIC"/>
</dbReference>
<dbReference type="AlphaFoldDB" id="A0ABD0YI46"/>
<dbReference type="NCBIfam" id="TIGR01685">
    <property type="entry name" value="MDP-1"/>
    <property type="match status" value="1"/>
</dbReference>
<dbReference type="PANTHER" id="PTHR17901:SF14">
    <property type="entry name" value="MAGNESIUM-DEPENDENT PHOSPHATASE 1"/>
    <property type="match status" value="1"/>
</dbReference>
<dbReference type="NCBIfam" id="TIGR01681">
    <property type="entry name" value="HAD-SF-IIIC"/>
    <property type="match status" value="1"/>
</dbReference>
<sequence length="173" mass="20056">MYSDKKIPKLVVFDLDYTLWPFWVDTHVTPPFVKRNSSIIDSHGKKVSSYPEVSKVLESFSRLGCDLALASRTGEIDGANQLVSLFGWEHFFKYKEIYPGSKIKHFQNFKRKANIKFEEMLFFDDEYRNIRDVSKLMVVCVLVDNGMTLEVMEHGLKQFSASHHSTCEFSLSL</sequence>
<dbReference type="SUPFAM" id="SSF56784">
    <property type="entry name" value="HAD-like"/>
    <property type="match status" value="1"/>
</dbReference>
<dbReference type="InterPro" id="IPR010036">
    <property type="entry name" value="MDP_1_eu_arc"/>
</dbReference>
<dbReference type="EMBL" id="JBFDAA010000007">
    <property type="protein sequence ID" value="KAL1130966.1"/>
    <property type="molecule type" value="Genomic_DNA"/>
</dbReference>
<dbReference type="Proteomes" id="UP001558652">
    <property type="component" value="Unassembled WGS sequence"/>
</dbReference>
<keyword evidence="2" id="KW-1185">Reference proteome</keyword>
<proteinExistence type="predicted"/>
<evidence type="ECO:0008006" key="3">
    <source>
        <dbReference type="Google" id="ProtNLM"/>
    </source>
</evidence>
<protein>
    <recommendedName>
        <fullName evidence="3">Magnesium-dependent phosphatase 1</fullName>
    </recommendedName>
</protein>
<dbReference type="SFLD" id="SFLDG01131">
    <property type="entry name" value="C1.5.2:_MDP_Like"/>
    <property type="match status" value="1"/>
</dbReference>
<organism evidence="1 2">
    <name type="scientific">Ranatra chinensis</name>
    <dbReference type="NCBI Taxonomy" id="642074"/>
    <lineage>
        <taxon>Eukaryota</taxon>
        <taxon>Metazoa</taxon>
        <taxon>Ecdysozoa</taxon>
        <taxon>Arthropoda</taxon>
        <taxon>Hexapoda</taxon>
        <taxon>Insecta</taxon>
        <taxon>Pterygota</taxon>
        <taxon>Neoptera</taxon>
        <taxon>Paraneoptera</taxon>
        <taxon>Hemiptera</taxon>
        <taxon>Heteroptera</taxon>
        <taxon>Panheteroptera</taxon>
        <taxon>Nepomorpha</taxon>
        <taxon>Nepidae</taxon>
        <taxon>Ranatrinae</taxon>
        <taxon>Ranatra</taxon>
    </lineage>
</organism>
<dbReference type="InterPro" id="IPR036412">
    <property type="entry name" value="HAD-like_sf"/>
</dbReference>
<dbReference type="SFLD" id="SFLDS00003">
    <property type="entry name" value="Haloacid_Dehalogenase"/>
    <property type="match status" value="1"/>
</dbReference>
<evidence type="ECO:0000313" key="1">
    <source>
        <dbReference type="EMBL" id="KAL1130966.1"/>
    </source>
</evidence>
<comment type="caution">
    <text evidence="1">The sequence shown here is derived from an EMBL/GenBank/DDBJ whole genome shotgun (WGS) entry which is preliminary data.</text>
</comment>
<evidence type="ECO:0000313" key="2">
    <source>
        <dbReference type="Proteomes" id="UP001558652"/>
    </source>
</evidence>
<name>A0ABD0YI46_9HEMI</name>
<dbReference type="CDD" id="cd07501">
    <property type="entry name" value="HAD_MDP-1_like"/>
    <property type="match status" value="1"/>
</dbReference>
<accession>A0ABD0YI46</accession>
<dbReference type="InterPro" id="IPR023214">
    <property type="entry name" value="HAD_sf"/>
</dbReference>
<reference evidence="1 2" key="1">
    <citation type="submission" date="2024-07" db="EMBL/GenBank/DDBJ databases">
        <title>Chromosome-level genome assembly of the water stick insect Ranatra chinensis (Heteroptera: Nepidae).</title>
        <authorList>
            <person name="Liu X."/>
        </authorList>
    </citation>
    <scope>NUCLEOTIDE SEQUENCE [LARGE SCALE GENOMIC DNA]</scope>
    <source>
        <strain evidence="1">Cailab_2021Rc</strain>
        <tissue evidence="1">Muscle</tissue>
    </source>
</reference>
<dbReference type="InterPro" id="IPR035679">
    <property type="entry name" value="MDP-1_euk"/>
</dbReference>
<gene>
    <name evidence="1" type="ORF">AAG570_012207</name>
</gene>
<dbReference type="Gene3D" id="3.40.50.1000">
    <property type="entry name" value="HAD superfamily/HAD-like"/>
    <property type="match status" value="1"/>
</dbReference>